<gene>
    <name evidence="1" type="ORF">A5866_000456</name>
</gene>
<evidence type="ECO:0000313" key="2">
    <source>
        <dbReference type="Proteomes" id="UP000195080"/>
    </source>
</evidence>
<reference evidence="2" key="1">
    <citation type="submission" date="2017-05" db="EMBL/GenBank/DDBJ databases">
        <title>The Genome Sequence of EEnterococcus faecalis 9F2_4866.</title>
        <authorList>
            <consortium name="The Broad Institute Genomics Platform"/>
            <consortium name="The Broad Institute Genomic Center for Infectious Diseases"/>
            <person name="Earl A."/>
            <person name="Manson A."/>
            <person name="Schwartman J."/>
            <person name="Gilmore M."/>
            <person name="Abouelleil A."/>
            <person name="Cao P."/>
            <person name="Chapman S."/>
            <person name="Cusick C."/>
            <person name="Shea T."/>
            <person name="Young S."/>
            <person name="Neafsey D."/>
            <person name="Nusbaum C."/>
            <person name="Birren B."/>
        </authorList>
    </citation>
    <scope>NUCLEOTIDE SEQUENCE [LARGE SCALE GENOMIC DNA]</scope>
    <source>
        <strain evidence="2">12C11_DIV0727</strain>
    </source>
</reference>
<proteinExistence type="predicted"/>
<accession>A0ABZ2T249</accession>
<keyword evidence="2" id="KW-1185">Reference proteome</keyword>
<dbReference type="Proteomes" id="UP000195080">
    <property type="component" value="Chromosome"/>
</dbReference>
<dbReference type="RefSeq" id="WP_176271440.1">
    <property type="nucleotide sequence ID" value="NZ_CP147248.1"/>
</dbReference>
<evidence type="ECO:0000313" key="1">
    <source>
        <dbReference type="EMBL" id="WYJ85380.1"/>
    </source>
</evidence>
<name>A0ABZ2T249_9ENTE</name>
<reference evidence="1 2" key="2">
    <citation type="submission" date="2024-03" db="EMBL/GenBank/DDBJ databases">
        <title>The Genome Sequence of Enterococcus sp. DIV0727d.</title>
        <authorList>
            <consortium name="The Broad Institute Genomics Platform"/>
            <consortium name="The Broad Institute Microbial Omics Core"/>
            <consortium name="The Broad Institute Genomic Center for Infectious Diseases"/>
            <person name="Earl A."/>
            <person name="Manson A."/>
            <person name="Gilmore M."/>
            <person name="Schwartman J."/>
            <person name="Shea T."/>
            <person name="Abouelleil A."/>
            <person name="Cao P."/>
            <person name="Chapman S."/>
            <person name="Cusick C."/>
            <person name="Young S."/>
            <person name="Neafsey D."/>
            <person name="Nusbaum C."/>
            <person name="Birren B."/>
        </authorList>
    </citation>
    <scope>NUCLEOTIDE SEQUENCE [LARGE SCALE GENOMIC DNA]</scope>
    <source>
        <strain evidence="1 2">12C11_DIV0727</strain>
    </source>
</reference>
<dbReference type="EMBL" id="CP147248">
    <property type="protein sequence ID" value="WYJ85380.1"/>
    <property type="molecule type" value="Genomic_DNA"/>
</dbReference>
<sequence length="56" mass="6435">MRKLSIEMMERRENKIVMDQVIGRSFEKSVGKSVLQLINMKSAVSGVIFTKSPFCR</sequence>
<protein>
    <submittedName>
        <fullName evidence="1">Uncharacterized protein</fullName>
    </submittedName>
</protein>
<organism evidence="1 2">
    <name type="scientific">Candidatus Enterococcus lemimoniae</name>
    <dbReference type="NCBI Taxonomy" id="1834167"/>
    <lineage>
        <taxon>Bacteria</taxon>
        <taxon>Bacillati</taxon>
        <taxon>Bacillota</taxon>
        <taxon>Bacilli</taxon>
        <taxon>Lactobacillales</taxon>
        <taxon>Enterococcaceae</taxon>
        <taxon>Enterococcus</taxon>
    </lineage>
</organism>